<dbReference type="EMBL" id="CP041186">
    <property type="protein sequence ID" value="QDG54744.1"/>
    <property type="molecule type" value="Genomic_DNA"/>
</dbReference>
<keyword evidence="8 10" id="KW-0472">Membrane</keyword>
<proteinExistence type="predicted"/>
<dbReference type="SUPFAM" id="SSF52540">
    <property type="entry name" value="P-loop containing nucleoside triphosphate hydrolases"/>
    <property type="match status" value="1"/>
</dbReference>
<organism evidence="13 14">
    <name type="scientific">Persicimonas caeni</name>
    <dbReference type="NCBI Taxonomy" id="2292766"/>
    <lineage>
        <taxon>Bacteria</taxon>
        <taxon>Deltaproteobacteria</taxon>
        <taxon>Bradymonadales</taxon>
        <taxon>Bradymonadaceae</taxon>
        <taxon>Persicimonas</taxon>
    </lineage>
</organism>
<evidence type="ECO:0000256" key="4">
    <source>
        <dbReference type="ARBA" id="ARBA00022692"/>
    </source>
</evidence>
<keyword evidence="3" id="KW-1003">Cell membrane</keyword>
<dbReference type="SUPFAM" id="SSF90123">
    <property type="entry name" value="ABC transporter transmembrane region"/>
    <property type="match status" value="1"/>
</dbReference>
<reference evidence="13 14" key="1">
    <citation type="submission" date="2019-06" db="EMBL/GenBank/DDBJ databases">
        <title>Persicimonas caeni gen. nov., sp. nov., a predatory bacterium isolated from solar saltern.</title>
        <authorList>
            <person name="Wang S."/>
        </authorList>
    </citation>
    <scope>NUCLEOTIDE SEQUENCE [LARGE SCALE GENOMIC DNA]</scope>
    <source>
        <strain evidence="13 14">YN101</strain>
    </source>
</reference>
<keyword evidence="7 10" id="KW-1133">Transmembrane helix</keyword>
<feature type="domain" description="ABC transporter" evidence="11">
    <location>
        <begin position="384"/>
        <end position="618"/>
    </location>
</feature>
<dbReference type="PANTHER" id="PTHR43394">
    <property type="entry name" value="ATP-DEPENDENT PERMEASE MDL1, MITOCHONDRIAL"/>
    <property type="match status" value="1"/>
</dbReference>
<feature type="transmembrane region" description="Helical" evidence="10">
    <location>
        <begin position="63"/>
        <end position="83"/>
    </location>
</feature>
<feature type="domain" description="ABC transmembrane type-1" evidence="12">
    <location>
        <begin position="76"/>
        <end position="350"/>
    </location>
</feature>
<dbReference type="GO" id="GO:0005524">
    <property type="term" value="F:ATP binding"/>
    <property type="evidence" value="ECO:0007669"/>
    <property type="project" value="UniProtKB-KW"/>
</dbReference>
<dbReference type="GO" id="GO:0005886">
    <property type="term" value="C:plasma membrane"/>
    <property type="evidence" value="ECO:0007669"/>
    <property type="project" value="UniProtKB-SubCell"/>
</dbReference>
<dbReference type="FunFam" id="3.40.50.300:FF:000287">
    <property type="entry name" value="Multidrug ABC transporter ATP-binding protein"/>
    <property type="match status" value="1"/>
</dbReference>
<dbReference type="GO" id="GO:0015421">
    <property type="term" value="F:ABC-type oligopeptide transporter activity"/>
    <property type="evidence" value="ECO:0007669"/>
    <property type="project" value="TreeGrafter"/>
</dbReference>
<dbReference type="FunFam" id="1.20.1560.10:FF:000011">
    <property type="entry name" value="Multidrug ABC transporter ATP-binding protein"/>
    <property type="match status" value="1"/>
</dbReference>
<dbReference type="GO" id="GO:0016887">
    <property type="term" value="F:ATP hydrolysis activity"/>
    <property type="evidence" value="ECO:0007669"/>
    <property type="project" value="InterPro"/>
</dbReference>
<dbReference type="Proteomes" id="UP000315995">
    <property type="component" value="Chromosome"/>
</dbReference>
<dbReference type="InterPro" id="IPR039421">
    <property type="entry name" value="Type_1_exporter"/>
</dbReference>
<keyword evidence="2" id="KW-0813">Transport</keyword>
<keyword evidence="14" id="KW-1185">Reference proteome</keyword>
<dbReference type="InterPro" id="IPR003593">
    <property type="entry name" value="AAA+_ATPase"/>
</dbReference>
<feature type="transmembrane region" description="Helical" evidence="10">
    <location>
        <begin position="208"/>
        <end position="229"/>
    </location>
</feature>
<name>A0A4Y6Q2C8_PERCE</name>
<dbReference type="Pfam" id="PF00664">
    <property type="entry name" value="ABC_membrane"/>
    <property type="match status" value="1"/>
</dbReference>
<evidence type="ECO:0000256" key="2">
    <source>
        <dbReference type="ARBA" id="ARBA00022448"/>
    </source>
</evidence>
<dbReference type="PROSITE" id="PS50929">
    <property type="entry name" value="ABC_TM1F"/>
    <property type="match status" value="1"/>
</dbReference>
<dbReference type="PROSITE" id="PS00211">
    <property type="entry name" value="ABC_TRANSPORTER_1"/>
    <property type="match status" value="1"/>
</dbReference>
<dbReference type="Pfam" id="PF00005">
    <property type="entry name" value="ABC_tran"/>
    <property type="match status" value="1"/>
</dbReference>
<evidence type="ECO:0000256" key="3">
    <source>
        <dbReference type="ARBA" id="ARBA00022475"/>
    </source>
</evidence>
<evidence type="ECO:0000259" key="11">
    <source>
        <dbReference type="PROSITE" id="PS50893"/>
    </source>
</evidence>
<dbReference type="InterPro" id="IPR011527">
    <property type="entry name" value="ABC1_TM_dom"/>
</dbReference>
<dbReference type="PROSITE" id="PS50893">
    <property type="entry name" value="ABC_TRANSPORTER_2"/>
    <property type="match status" value="1"/>
</dbReference>
<feature type="transmembrane region" description="Helical" evidence="10">
    <location>
        <begin position="183"/>
        <end position="202"/>
    </location>
</feature>
<keyword evidence="6 13" id="KW-0067">ATP-binding</keyword>
<evidence type="ECO:0000256" key="9">
    <source>
        <dbReference type="SAM" id="MobiDB-lite"/>
    </source>
</evidence>
<evidence type="ECO:0000313" key="14">
    <source>
        <dbReference type="Proteomes" id="UP000315995"/>
    </source>
</evidence>
<evidence type="ECO:0000256" key="8">
    <source>
        <dbReference type="ARBA" id="ARBA00023136"/>
    </source>
</evidence>
<dbReference type="PANTHER" id="PTHR43394:SF1">
    <property type="entry name" value="ATP-BINDING CASSETTE SUB-FAMILY B MEMBER 10, MITOCHONDRIAL"/>
    <property type="match status" value="1"/>
</dbReference>
<keyword evidence="5" id="KW-0547">Nucleotide-binding</keyword>
<accession>A0A5B8YDM3</accession>
<feature type="region of interest" description="Disordered" evidence="9">
    <location>
        <begin position="1"/>
        <end position="32"/>
    </location>
</feature>
<dbReference type="AlphaFoldDB" id="A0A4Y6Q2C8"/>
<feature type="transmembrane region" description="Helical" evidence="10">
    <location>
        <begin position="103"/>
        <end position="128"/>
    </location>
</feature>
<feature type="transmembrane region" description="Helical" evidence="10">
    <location>
        <begin position="289"/>
        <end position="312"/>
    </location>
</feature>
<dbReference type="Gene3D" id="1.20.1560.10">
    <property type="entry name" value="ABC transporter type 1, transmembrane domain"/>
    <property type="match status" value="1"/>
</dbReference>
<evidence type="ECO:0000259" key="12">
    <source>
        <dbReference type="PROSITE" id="PS50929"/>
    </source>
</evidence>
<comment type="subcellular location">
    <subcellularLocation>
        <location evidence="1">Cell membrane</location>
        <topology evidence="1">Multi-pass membrane protein</topology>
    </subcellularLocation>
</comment>
<evidence type="ECO:0000256" key="1">
    <source>
        <dbReference type="ARBA" id="ARBA00004651"/>
    </source>
</evidence>
<dbReference type="CDD" id="cd03254">
    <property type="entry name" value="ABCC_Glucan_exporter_like"/>
    <property type="match status" value="1"/>
</dbReference>
<evidence type="ECO:0000256" key="6">
    <source>
        <dbReference type="ARBA" id="ARBA00022840"/>
    </source>
</evidence>
<evidence type="ECO:0000256" key="5">
    <source>
        <dbReference type="ARBA" id="ARBA00022741"/>
    </source>
</evidence>
<evidence type="ECO:0000256" key="10">
    <source>
        <dbReference type="SAM" id="Phobius"/>
    </source>
</evidence>
<protein>
    <submittedName>
        <fullName evidence="13">ABC transporter ATP-binding protein</fullName>
    </submittedName>
</protein>
<keyword evidence="4 10" id="KW-0812">Transmembrane</keyword>
<evidence type="ECO:0000256" key="7">
    <source>
        <dbReference type="ARBA" id="ARBA00022989"/>
    </source>
</evidence>
<dbReference type="InterPro" id="IPR027417">
    <property type="entry name" value="P-loop_NTPase"/>
</dbReference>
<dbReference type="InterPro" id="IPR036640">
    <property type="entry name" value="ABC1_TM_sf"/>
</dbReference>
<gene>
    <name evidence="13" type="ORF">FIV42_29560</name>
</gene>
<dbReference type="CDD" id="cd18544">
    <property type="entry name" value="ABC_6TM_TmrA_like"/>
    <property type="match status" value="1"/>
</dbReference>
<sequence>MSDEAKHNKADSSKPAKPEKQEKSEKQDRPKDAAIGSGFKEQKLGNVTDATLIKRLWTFMRPYRFTFLLCLLLLPVLAGFKLVQPHLLQVAIDDYLVPGEYGGLTWVIAAFGAAVFLQAGTGFLQFYLMQKAGQRALYDLRQKVFDHVQSLSVNFFHRHPTGRLMTRMTTDVESLQEALSSGMITMIGDIIMLVGIVVILLLKDWKLALVSFTVVPFLAVLTAIFRHFLRKAFREIRVKIARLYAHLQESVTGIEIIQLFVRENVSAEEYRDINEDYRDANVLSIRYDAMLYAVVEAVGAISVGAIIWYGSGQVLDDILTIGVLVAFIEYMQKFFVPIRDLAQKYNLLQSAMASSERIFELLDSDDQIPQPDNPKPLPDEPLHIEFENVWFAYNDDEWVIKDLSFEVKSCEKVALVGHTGAGKTTIISLLMRLYDVTRGRILINGIDIREFDLHAYRRAFAAVLQDSFLFQGSIRENLTLGEESITDDELVEAAKIVHAHPLISRYADDYDHRIAERGSNLSSGEKQLLSFARALVQKPEILILDEATANVDTDTEAIIQDAIDKLMARQTSVVIAHRLSTIQKADRIIVLHKGEIMEQGTHHELLEHGGHYETLYRLQYAFDADAQAAE</sequence>
<evidence type="ECO:0000313" key="13">
    <source>
        <dbReference type="EMBL" id="QDG54744.1"/>
    </source>
</evidence>
<dbReference type="OrthoDB" id="9772049at2"/>
<dbReference type="InterPro" id="IPR003439">
    <property type="entry name" value="ABC_transporter-like_ATP-bd"/>
</dbReference>
<dbReference type="RefSeq" id="WP_141201188.1">
    <property type="nucleotide sequence ID" value="NZ_CP041186.1"/>
</dbReference>
<accession>A0A4Y6Q2C8</accession>
<dbReference type="InterPro" id="IPR017871">
    <property type="entry name" value="ABC_transporter-like_CS"/>
</dbReference>
<dbReference type="Gene3D" id="3.40.50.300">
    <property type="entry name" value="P-loop containing nucleotide triphosphate hydrolases"/>
    <property type="match status" value="1"/>
</dbReference>
<dbReference type="SMART" id="SM00382">
    <property type="entry name" value="AAA"/>
    <property type="match status" value="1"/>
</dbReference>